<reference evidence="2 3" key="1">
    <citation type="submission" date="2017-04" db="EMBL/GenBank/DDBJ databases">
        <authorList>
            <person name="Afonso C.L."/>
            <person name="Miller P.J."/>
            <person name="Scott M.A."/>
            <person name="Spackman E."/>
            <person name="Goraichik I."/>
            <person name="Dimitrov K.M."/>
            <person name="Suarez D.L."/>
            <person name="Swayne D.E."/>
        </authorList>
    </citation>
    <scope>NUCLEOTIDE SEQUENCE [LARGE SCALE GENOMIC DNA]</scope>
    <source>
        <strain evidence="2 3">DSM 5090</strain>
    </source>
</reference>
<proteinExistence type="predicted"/>
<evidence type="ECO:0000313" key="3">
    <source>
        <dbReference type="Proteomes" id="UP000192738"/>
    </source>
</evidence>
<dbReference type="AlphaFoldDB" id="A0A1W2A7Y1"/>
<accession>A0A1W2A7Y1</accession>
<evidence type="ECO:0000313" key="2">
    <source>
        <dbReference type="EMBL" id="SMC56746.1"/>
    </source>
</evidence>
<keyword evidence="3" id="KW-1185">Reference proteome</keyword>
<feature type="transmembrane region" description="Helical" evidence="1">
    <location>
        <begin position="20"/>
        <end position="39"/>
    </location>
</feature>
<sequence length="42" mass="4734">MFLVHELAKQQIGQQEHKSWPIKGSIAVFLGLAYVALMLSHI</sequence>
<gene>
    <name evidence="2" type="ORF">SAMN04488500_105141</name>
</gene>
<evidence type="ECO:0000256" key="1">
    <source>
        <dbReference type="SAM" id="Phobius"/>
    </source>
</evidence>
<dbReference type="EMBL" id="FWXI01000005">
    <property type="protein sequence ID" value="SMC56746.1"/>
    <property type="molecule type" value="Genomic_DNA"/>
</dbReference>
<keyword evidence="1" id="KW-1133">Transmembrane helix</keyword>
<name>A0A1W2A7Y1_9FIRM</name>
<dbReference type="Proteomes" id="UP000192738">
    <property type="component" value="Unassembled WGS sequence"/>
</dbReference>
<organism evidence="2 3">
    <name type="scientific">Sporomusa malonica</name>
    <dbReference type="NCBI Taxonomy" id="112901"/>
    <lineage>
        <taxon>Bacteria</taxon>
        <taxon>Bacillati</taxon>
        <taxon>Bacillota</taxon>
        <taxon>Negativicutes</taxon>
        <taxon>Selenomonadales</taxon>
        <taxon>Sporomusaceae</taxon>
        <taxon>Sporomusa</taxon>
    </lineage>
</organism>
<keyword evidence="1" id="KW-0812">Transmembrane</keyword>
<keyword evidence="1" id="KW-0472">Membrane</keyword>
<protein>
    <submittedName>
        <fullName evidence="2">Uncharacterized protein</fullName>
    </submittedName>
</protein>